<gene>
    <name evidence="2" type="ORF">CCS41_04280</name>
</gene>
<dbReference type="GO" id="GO:0016020">
    <property type="term" value="C:membrane"/>
    <property type="evidence" value="ECO:0007669"/>
    <property type="project" value="GOC"/>
</dbReference>
<dbReference type="OrthoDB" id="9802987at2"/>
<dbReference type="InterPro" id="IPR007577">
    <property type="entry name" value="GlycoTrfase_DXD_sugar-bd_CS"/>
</dbReference>
<dbReference type="InterPro" id="IPR029044">
    <property type="entry name" value="Nucleotide-diphossugar_trans"/>
</dbReference>
<sequence>MPLARFNAPLSEDIALAFKAKEVRLPRYRGIQLEIEPDDFGNTTRQFSLYRGQTRDPISVVYDTDWGTWREVTETTVMKRGRAISIKQLGDPIWPDPSGQWKSGSYADFQQIKNQLPSAIRHEIITLGSISSVPPAQAALIPQQIHYIWVGEVIPDKLLDNIAKNVKNSPNYKSIIHVDADSSTIFKEIKRQLNNKIATKFSEKIKAKLGYKVGNIEIRDLHQNEFFRNFRKTDSGEMYQHFRAGIGKNYSATSDTLRYPLVDEHGGIYLDTDDTIVRKVHGIQLKAMPNDILLNGVVTHEPTLFKGHNTSCFASQPNNPVLKEMIKEMNQRYKKNEAFFATPRPYINQGASRAEFKAYQRKIFDVTGPTMFNDVLRQQRPDYYFLDKLHEKHLEFSSGVVSKDYIKAAKNASDYYFPFDSMFFEVNIGAEQSMQHTR</sequence>
<dbReference type="AlphaFoldDB" id="A0A2U8I406"/>
<evidence type="ECO:0000256" key="1">
    <source>
        <dbReference type="ARBA" id="ARBA00022679"/>
    </source>
</evidence>
<dbReference type="Pfam" id="PF04488">
    <property type="entry name" value="Gly_transf_sug"/>
    <property type="match status" value="1"/>
</dbReference>
<dbReference type="Gene3D" id="3.90.550.20">
    <property type="match status" value="1"/>
</dbReference>
<dbReference type="KEGG" id="fsm:CCS41_04280"/>
<evidence type="ECO:0000313" key="3">
    <source>
        <dbReference type="Proteomes" id="UP000261875"/>
    </source>
</evidence>
<dbReference type="GO" id="GO:0051999">
    <property type="term" value="P:mannosyl-inositol phosphorylceramide biosynthetic process"/>
    <property type="evidence" value="ECO:0007669"/>
    <property type="project" value="TreeGrafter"/>
</dbReference>
<keyword evidence="3" id="KW-1185">Reference proteome</keyword>
<dbReference type="Proteomes" id="UP000261875">
    <property type="component" value="Chromosome"/>
</dbReference>
<evidence type="ECO:0000313" key="2">
    <source>
        <dbReference type="EMBL" id="AWK13867.1"/>
    </source>
</evidence>
<dbReference type="EMBL" id="CP021659">
    <property type="protein sequence ID" value="AWK13867.1"/>
    <property type="molecule type" value="Genomic_DNA"/>
</dbReference>
<proteinExistence type="predicted"/>
<reference evidence="2 3" key="1">
    <citation type="submission" date="2017-05" db="EMBL/GenBank/DDBJ databases">
        <title>Genome sequence of Candidatus Fukatsuia symbiotica and Candidatus Hamiltonella defensa from Acyrthosiphon pisum strain 5D.</title>
        <authorList>
            <person name="Patel V.A."/>
            <person name="Chevignon G."/>
            <person name="Russell J.A."/>
            <person name="Oliver K.M."/>
        </authorList>
    </citation>
    <scope>NUCLEOTIDE SEQUENCE [LARGE SCALE GENOMIC DNA]</scope>
    <source>
        <strain evidence="2 3">5D</strain>
    </source>
</reference>
<dbReference type="InterPro" id="IPR051706">
    <property type="entry name" value="Glycosyltransferase_domain"/>
</dbReference>
<dbReference type="PANTHER" id="PTHR32385">
    <property type="entry name" value="MANNOSYL PHOSPHORYLINOSITOL CERAMIDE SYNTHASE"/>
    <property type="match status" value="1"/>
</dbReference>
<keyword evidence="1" id="KW-0808">Transferase</keyword>
<organism evidence="2 3">
    <name type="scientific">Candidatus Fukatsuia symbiotica</name>
    <dbReference type="NCBI Taxonomy" id="1878942"/>
    <lineage>
        <taxon>Bacteria</taxon>
        <taxon>Pseudomonadati</taxon>
        <taxon>Pseudomonadota</taxon>
        <taxon>Gammaproteobacteria</taxon>
        <taxon>Enterobacterales</taxon>
        <taxon>Yersiniaceae</taxon>
        <taxon>Candidatus Fukatsuia</taxon>
    </lineage>
</organism>
<evidence type="ECO:0008006" key="4">
    <source>
        <dbReference type="Google" id="ProtNLM"/>
    </source>
</evidence>
<dbReference type="GO" id="GO:0000030">
    <property type="term" value="F:mannosyltransferase activity"/>
    <property type="evidence" value="ECO:0007669"/>
    <property type="project" value="TreeGrafter"/>
</dbReference>
<protein>
    <recommendedName>
        <fullName evidence="4">GT44 domain-containing protein</fullName>
    </recommendedName>
</protein>
<dbReference type="SUPFAM" id="SSF53448">
    <property type="entry name" value="Nucleotide-diphospho-sugar transferases"/>
    <property type="match status" value="1"/>
</dbReference>
<accession>A0A2U8I406</accession>
<name>A0A2U8I406_9GAMM</name>
<dbReference type="PANTHER" id="PTHR32385:SF15">
    <property type="entry name" value="INOSITOL PHOSPHOCERAMIDE MANNOSYLTRANSFERASE 1"/>
    <property type="match status" value="1"/>
</dbReference>